<evidence type="ECO:0000256" key="1">
    <source>
        <dbReference type="ARBA" id="ARBA00023002"/>
    </source>
</evidence>
<dbReference type="GO" id="GO:0016491">
    <property type="term" value="F:oxidoreductase activity"/>
    <property type="evidence" value="ECO:0007669"/>
    <property type="project" value="UniProtKB-KW"/>
</dbReference>
<protein>
    <submittedName>
        <fullName evidence="2">Short-chain dehydrogenase</fullName>
    </submittedName>
</protein>
<dbReference type="PANTHER" id="PTHR43157:SF31">
    <property type="entry name" value="PHOSPHATIDYLINOSITOL-GLYCAN BIOSYNTHESIS CLASS F PROTEIN"/>
    <property type="match status" value="1"/>
</dbReference>
<dbReference type="EMBL" id="JARJCW010000041">
    <property type="protein sequence ID" value="KAJ7206062.1"/>
    <property type="molecule type" value="Genomic_DNA"/>
</dbReference>
<dbReference type="PRINTS" id="PR00081">
    <property type="entry name" value="GDHRDH"/>
</dbReference>
<dbReference type="SUPFAM" id="SSF51735">
    <property type="entry name" value="NAD(P)-binding Rossmann-fold domains"/>
    <property type="match status" value="1"/>
</dbReference>
<accession>A0AAD6YCR1</accession>
<dbReference type="Pfam" id="PF00106">
    <property type="entry name" value="adh_short"/>
    <property type="match status" value="1"/>
</dbReference>
<comment type="caution">
    <text evidence="2">The sequence shown here is derived from an EMBL/GenBank/DDBJ whole genome shotgun (WGS) entry which is preliminary data.</text>
</comment>
<dbReference type="InterPro" id="IPR002347">
    <property type="entry name" value="SDR_fam"/>
</dbReference>
<gene>
    <name evidence="2" type="ORF">GGX14DRAFT_367549</name>
</gene>
<name>A0AAD6YCR1_9AGAR</name>
<dbReference type="InterPro" id="IPR036291">
    <property type="entry name" value="NAD(P)-bd_dom_sf"/>
</dbReference>
<dbReference type="Gene3D" id="3.40.50.720">
    <property type="entry name" value="NAD(P)-binding Rossmann-like Domain"/>
    <property type="match status" value="1"/>
</dbReference>
<dbReference type="PANTHER" id="PTHR43157">
    <property type="entry name" value="PHOSPHATIDYLINOSITOL-GLYCAN BIOSYNTHESIS CLASS F PROTEIN-RELATED"/>
    <property type="match status" value="1"/>
</dbReference>
<reference evidence="2" key="1">
    <citation type="submission" date="2023-03" db="EMBL/GenBank/DDBJ databases">
        <title>Massive genome expansion in bonnet fungi (Mycena s.s.) driven by repeated elements and novel gene families across ecological guilds.</title>
        <authorList>
            <consortium name="Lawrence Berkeley National Laboratory"/>
            <person name="Harder C.B."/>
            <person name="Miyauchi S."/>
            <person name="Viragh M."/>
            <person name="Kuo A."/>
            <person name="Thoen E."/>
            <person name="Andreopoulos B."/>
            <person name="Lu D."/>
            <person name="Skrede I."/>
            <person name="Drula E."/>
            <person name="Henrissat B."/>
            <person name="Morin E."/>
            <person name="Kohler A."/>
            <person name="Barry K."/>
            <person name="LaButti K."/>
            <person name="Morin E."/>
            <person name="Salamov A."/>
            <person name="Lipzen A."/>
            <person name="Mereny Z."/>
            <person name="Hegedus B."/>
            <person name="Baldrian P."/>
            <person name="Stursova M."/>
            <person name="Weitz H."/>
            <person name="Taylor A."/>
            <person name="Grigoriev I.V."/>
            <person name="Nagy L.G."/>
            <person name="Martin F."/>
            <person name="Kauserud H."/>
        </authorList>
    </citation>
    <scope>NUCLEOTIDE SEQUENCE</scope>
    <source>
        <strain evidence="2">9144</strain>
    </source>
</reference>
<keyword evidence="1" id="KW-0560">Oxidoreductase</keyword>
<evidence type="ECO:0000313" key="3">
    <source>
        <dbReference type="Proteomes" id="UP001219525"/>
    </source>
</evidence>
<dbReference type="AlphaFoldDB" id="A0AAD6YCR1"/>
<evidence type="ECO:0000313" key="2">
    <source>
        <dbReference type="EMBL" id="KAJ7206062.1"/>
    </source>
</evidence>
<dbReference type="Proteomes" id="UP001219525">
    <property type="component" value="Unassembled WGS sequence"/>
</dbReference>
<sequence length="337" mass="36570">MVHMTFTRFVREQWGPIPLTTGDLARRSVLITGAGSGLGLEAATHLASMRPGSLLLTHRDTSGSPPALTSLSNRVVGVVASFLDLTSFASVKKLETEAATANIDTCVANAAMATRTFVKTIDGWESALQVNYLSNALLCILLLPHLIKNGSNDSPSRLILLSSDGHHFVNGAKLPRADAILDTLNDPAYCSPGIMRNRYDVTKTLLLMFADELAARLPKDSPVSVMSVNPGFCHSRLTRETESKVWGKVLVGTFKWIVARPAEEGSRTIVHAVVTPDHKKLHGQYITACAISGESEFLSSPEALRFRSALWRETIEALDKADPRVSEIVNAHFVSRA</sequence>
<proteinExistence type="predicted"/>
<keyword evidence="3" id="KW-1185">Reference proteome</keyword>
<organism evidence="2 3">
    <name type="scientific">Mycena pura</name>
    <dbReference type="NCBI Taxonomy" id="153505"/>
    <lineage>
        <taxon>Eukaryota</taxon>
        <taxon>Fungi</taxon>
        <taxon>Dikarya</taxon>
        <taxon>Basidiomycota</taxon>
        <taxon>Agaricomycotina</taxon>
        <taxon>Agaricomycetes</taxon>
        <taxon>Agaricomycetidae</taxon>
        <taxon>Agaricales</taxon>
        <taxon>Marasmiineae</taxon>
        <taxon>Mycenaceae</taxon>
        <taxon>Mycena</taxon>
    </lineage>
</organism>